<organism evidence="1 2">
    <name type="scientific">Streptococcus oralis subsp. tigurinus</name>
    <dbReference type="NCBI Taxonomy" id="1077464"/>
    <lineage>
        <taxon>Bacteria</taxon>
        <taxon>Bacillati</taxon>
        <taxon>Bacillota</taxon>
        <taxon>Bacilli</taxon>
        <taxon>Lactobacillales</taxon>
        <taxon>Streptococcaceae</taxon>
        <taxon>Streptococcus</taxon>
    </lineage>
</organism>
<sequence>MTEQYRDVRKEINLTAEEMERIEKLMNQENYRHFSPFVRDKLLAFDEEKLTIKACFSLWQSQRLEQISRDVYEVLVIAKENKQVTQDHVSILLNCVQELITEVNKIHQLSPEFRDKYMD</sequence>
<reference evidence="1 2" key="1">
    <citation type="journal article" date="2016" name="PLoS ONE">
        <title>Comparative Genomics Analysis of Streptococcus tigurinus Strains Identifies Genetic Elements Specifically and Uniquely Present in Highly Virulent Strains.</title>
        <authorList>
            <person name="Diene S.M."/>
            <person name="Francois P."/>
            <person name="Zbinden A."/>
            <person name="Entenza J.M."/>
            <person name="Resch G."/>
        </authorList>
    </citation>
    <scope>NUCLEOTIDE SEQUENCE [LARGE SCALE GENOMIC DNA]</scope>
    <source>
        <strain evidence="1 2">AZ_14</strain>
    </source>
</reference>
<dbReference type="EMBL" id="LNVG01000015">
    <property type="protein sequence ID" value="ORJ29681.1"/>
    <property type="molecule type" value="Genomic_DNA"/>
</dbReference>
<dbReference type="RefSeq" id="WP_084933832.1">
    <property type="nucleotide sequence ID" value="NZ_LNVG01000015.1"/>
</dbReference>
<evidence type="ECO:0000313" key="2">
    <source>
        <dbReference type="Proteomes" id="UP000192789"/>
    </source>
</evidence>
<dbReference type="AlphaFoldDB" id="A0A1X0WSD8"/>
<protein>
    <recommendedName>
        <fullName evidence="3">Tn5252</fullName>
    </recommendedName>
</protein>
<proteinExistence type="predicted"/>
<dbReference type="InterPro" id="IPR049845">
    <property type="entry name" value="Tn5252_Orf10-like"/>
</dbReference>
<dbReference type="NCBIfam" id="NF040666">
    <property type="entry name" value="Tn5252_Orf10"/>
    <property type="match status" value="1"/>
</dbReference>
<dbReference type="Proteomes" id="UP000192789">
    <property type="component" value="Unassembled WGS sequence"/>
</dbReference>
<comment type="caution">
    <text evidence="1">The sequence shown here is derived from an EMBL/GenBank/DDBJ whole genome shotgun (WGS) entry which is preliminary data.</text>
</comment>
<evidence type="ECO:0008006" key="3">
    <source>
        <dbReference type="Google" id="ProtNLM"/>
    </source>
</evidence>
<name>A0A1X0WSD8_STROR</name>
<gene>
    <name evidence="1" type="ORF">ATE35_09645</name>
</gene>
<evidence type="ECO:0000313" key="1">
    <source>
        <dbReference type="EMBL" id="ORJ29681.1"/>
    </source>
</evidence>
<accession>A0A1X0WSD8</accession>